<dbReference type="PROSITE" id="PS00036">
    <property type="entry name" value="BZIP_BASIC"/>
    <property type="match status" value="1"/>
</dbReference>
<dbReference type="Gene3D" id="1.20.5.170">
    <property type="match status" value="1"/>
</dbReference>
<comment type="caution">
    <text evidence="3">The sequence shown here is derived from an EMBL/GenBank/DDBJ whole genome shotgun (WGS) entry which is preliminary data.</text>
</comment>
<feature type="compositionally biased region" description="Basic and acidic residues" evidence="1">
    <location>
        <begin position="1"/>
        <end position="12"/>
    </location>
</feature>
<dbReference type="CDD" id="cd14686">
    <property type="entry name" value="bZIP"/>
    <property type="match status" value="1"/>
</dbReference>
<dbReference type="EMBL" id="JALJOT010000006">
    <property type="protein sequence ID" value="KAK9909538.1"/>
    <property type="molecule type" value="Genomic_DNA"/>
</dbReference>
<evidence type="ECO:0000313" key="3">
    <source>
        <dbReference type="EMBL" id="KAK9909538.1"/>
    </source>
</evidence>
<dbReference type="SUPFAM" id="SSF57959">
    <property type="entry name" value="Leucine zipper domain"/>
    <property type="match status" value="1"/>
</dbReference>
<feature type="domain" description="BZIP" evidence="2">
    <location>
        <begin position="27"/>
        <end position="40"/>
    </location>
</feature>
<dbReference type="InterPro" id="IPR046347">
    <property type="entry name" value="bZIP_sf"/>
</dbReference>
<evidence type="ECO:0000259" key="2">
    <source>
        <dbReference type="PROSITE" id="PS00036"/>
    </source>
</evidence>
<feature type="compositionally biased region" description="Polar residues" evidence="1">
    <location>
        <begin position="13"/>
        <end position="22"/>
    </location>
</feature>
<reference evidence="3 4" key="1">
    <citation type="journal article" date="2024" name="Nat. Commun.">
        <title>Phylogenomics reveals the evolutionary origins of lichenization in chlorophyte algae.</title>
        <authorList>
            <person name="Puginier C."/>
            <person name="Libourel C."/>
            <person name="Otte J."/>
            <person name="Skaloud P."/>
            <person name="Haon M."/>
            <person name="Grisel S."/>
            <person name="Petersen M."/>
            <person name="Berrin J.G."/>
            <person name="Delaux P.M."/>
            <person name="Dal Grande F."/>
            <person name="Keller J."/>
        </authorList>
    </citation>
    <scope>NUCLEOTIDE SEQUENCE [LARGE SCALE GENOMIC DNA]</scope>
    <source>
        <strain evidence="3 4">SAG 216-7</strain>
    </source>
</reference>
<keyword evidence="4" id="KW-1185">Reference proteome</keyword>
<dbReference type="Proteomes" id="UP001491310">
    <property type="component" value="Unassembled WGS sequence"/>
</dbReference>
<name>A0ABR2YRQ1_9CHLO</name>
<sequence>MSSRESFKHEQSGSKQQHSLTTKEIVREQNRKAAARFRQRQKDKLKEYEKQIQDLTAKLNAAEKEKCTYELKCGEMEKVVREKMSTFNVHKPTESHDEHAKREALAEALSRFCSVVRKGHPRRADEHELLTASGKLSMQHILPIYNECAQELARCLADGGDKKGTQAYLRIHEIISARRNLFHLMGWLDAQLFRRAAAMRYGGASDAEPYTDPGKDHWRKVVEASAYTAEQKKGLLTAQNVLFARMHEILEAREAIMNTLQANFPCAETEHKNAPLYVQACKAADDLKANLEEEYVAVREFIVEFCRCMDFVQHAKMLVAGYPYTPDVLAITGILREEAGAPQSIKKEILLESLPEASPFRNLSSALA</sequence>
<evidence type="ECO:0000256" key="1">
    <source>
        <dbReference type="SAM" id="MobiDB-lite"/>
    </source>
</evidence>
<proteinExistence type="predicted"/>
<organism evidence="3 4">
    <name type="scientific">Coccomyxa subellipsoidea</name>
    <dbReference type="NCBI Taxonomy" id="248742"/>
    <lineage>
        <taxon>Eukaryota</taxon>
        <taxon>Viridiplantae</taxon>
        <taxon>Chlorophyta</taxon>
        <taxon>core chlorophytes</taxon>
        <taxon>Trebouxiophyceae</taxon>
        <taxon>Trebouxiophyceae incertae sedis</taxon>
        <taxon>Coccomyxaceae</taxon>
        <taxon>Coccomyxa</taxon>
    </lineage>
</organism>
<feature type="region of interest" description="Disordered" evidence="1">
    <location>
        <begin position="1"/>
        <end position="43"/>
    </location>
</feature>
<protein>
    <recommendedName>
        <fullName evidence="2">BZIP domain-containing protein</fullName>
    </recommendedName>
</protein>
<dbReference type="InterPro" id="IPR004827">
    <property type="entry name" value="bZIP"/>
</dbReference>
<evidence type="ECO:0000313" key="4">
    <source>
        <dbReference type="Proteomes" id="UP001491310"/>
    </source>
</evidence>
<gene>
    <name evidence="3" type="ORF">WJX75_003817</name>
</gene>
<accession>A0ABR2YRQ1</accession>